<evidence type="ECO:0000313" key="8">
    <source>
        <dbReference type="Proteomes" id="UP001142175"/>
    </source>
</evidence>
<dbReference type="Gene3D" id="3.40.30.10">
    <property type="entry name" value="Glutaredoxin"/>
    <property type="match status" value="1"/>
</dbReference>
<dbReference type="SUPFAM" id="SSF52833">
    <property type="entry name" value="Thioredoxin-like"/>
    <property type="match status" value="1"/>
</dbReference>
<evidence type="ECO:0000256" key="2">
    <source>
        <dbReference type="ARBA" id="ARBA00022748"/>
    </source>
</evidence>
<dbReference type="GO" id="GO:0030313">
    <property type="term" value="C:cell envelope"/>
    <property type="evidence" value="ECO:0007669"/>
    <property type="project" value="UniProtKB-SubCell"/>
</dbReference>
<dbReference type="RefSeq" id="WP_258422419.1">
    <property type="nucleotide sequence ID" value="NZ_JANSUY010000002.1"/>
</dbReference>
<name>A0A9X2P2S4_9BACT</name>
<dbReference type="InterPro" id="IPR036249">
    <property type="entry name" value="Thioredoxin-like_sf"/>
</dbReference>
<dbReference type="GO" id="GO:0017004">
    <property type="term" value="P:cytochrome complex assembly"/>
    <property type="evidence" value="ECO:0007669"/>
    <property type="project" value="UniProtKB-KW"/>
</dbReference>
<dbReference type="Pfam" id="PF13905">
    <property type="entry name" value="Thioredoxin_8"/>
    <property type="match status" value="1"/>
</dbReference>
<comment type="caution">
    <text evidence="7">The sequence shown here is derived from an EMBL/GenBank/DDBJ whole genome shotgun (WGS) entry which is preliminary data.</text>
</comment>
<keyword evidence="5" id="KW-0732">Signal</keyword>
<sequence>MKSSRSFILQALFLFFTFSAHLTASAQTPTQAYLDYMSGLENYVQNDLYGKVSIILYDAEAAPSADDYIQFCKGVKAEIGQFYEQNSKGLLEQEKIGAQTFSHTMLLQLGELYLDRVQDLEPGQKLGFLDQYFEGIGLNSDIDRLSEDLSRSMMMTLHAAMGIPFGMPNTEVEAYINGMAEPKKELFQAAFILNDMLMLTGGYESSKNQVAGFRNSYPNSIYLADVNKSLSAIEKLKEGAVIENFSFVDLEGKSVSLMDYKDKIIYLDLWASWCGPCINTFRTKTPFFEKKLKGNPDIVLMYISIDEQPEPWKNYLSKNKMGGVHLFAGKGFEAEIMKYFKVWGIPRYLIIGKDNKIIDVNAPRPGDEAFEVLKDISGM</sequence>
<protein>
    <submittedName>
        <fullName evidence="7">TlpA family protein disulfide reductase</fullName>
    </submittedName>
</protein>
<keyword evidence="4" id="KW-0676">Redox-active center</keyword>
<dbReference type="PROSITE" id="PS51352">
    <property type="entry name" value="THIOREDOXIN_2"/>
    <property type="match status" value="1"/>
</dbReference>
<dbReference type="Proteomes" id="UP001142175">
    <property type="component" value="Unassembled WGS sequence"/>
</dbReference>
<dbReference type="InterPro" id="IPR050553">
    <property type="entry name" value="Thioredoxin_ResA/DsbE_sf"/>
</dbReference>
<feature type="domain" description="Thioredoxin" evidence="6">
    <location>
        <begin position="236"/>
        <end position="378"/>
    </location>
</feature>
<dbReference type="CDD" id="cd02966">
    <property type="entry name" value="TlpA_like_family"/>
    <property type="match status" value="1"/>
</dbReference>
<dbReference type="AlphaFoldDB" id="A0A9X2P2S4"/>
<gene>
    <name evidence="7" type="ORF">NU887_05810</name>
</gene>
<evidence type="ECO:0000313" key="7">
    <source>
        <dbReference type="EMBL" id="MCR9014543.1"/>
    </source>
</evidence>
<organism evidence="7 8">
    <name type="scientific">Aquiflexum gelatinilyticum</name>
    <dbReference type="NCBI Taxonomy" id="2961943"/>
    <lineage>
        <taxon>Bacteria</taxon>
        <taxon>Pseudomonadati</taxon>
        <taxon>Bacteroidota</taxon>
        <taxon>Cytophagia</taxon>
        <taxon>Cytophagales</taxon>
        <taxon>Cyclobacteriaceae</taxon>
        <taxon>Aquiflexum</taxon>
    </lineage>
</organism>
<comment type="subcellular location">
    <subcellularLocation>
        <location evidence="1">Cell envelope</location>
    </subcellularLocation>
</comment>
<dbReference type="InterPro" id="IPR013766">
    <property type="entry name" value="Thioredoxin_domain"/>
</dbReference>
<keyword evidence="8" id="KW-1185">Reference proteome</keyword>
<evidence type="ECO:0000256" key="1">
    <source>
        <dbReference type="ARBA" id="ARBA00004196"/>
    </source>
</evidence>
<evidence type="ECO:0000259" key="6">
    <source>
        <dbReference type="PROSITE" id="PS51352"/>
    </source>
</evidence>
<dbReference type="PANTHER" id="PTHR42852">
    <property type="entry name" value="THIOL:DISULFIDE INTERCHANGE PROTEIN DSBE"/>
    <property type="match status" value="1"/>
</dbReference>
<dbReference type="PANTHER" id="PTHR42852:SF6">
    <property type="entry name" value="THIOL:DISULFIDE INTERCHANGE PROTEIN DSBE"/>
    <property type="match status" value="1"/>
</dbReference>
<keyword evidence="3" id="KW-1015">Disulfide bond</keyword>
<reference evidence="7" key="1">
    <citation type="submission" date="2022-08" db="EMBL/GenBank/DDBJ databases">
        <authorList>
            <person name="Zhang D."/>
        </authorList>
    </citation>
    <scope>NUCLEOTIDE SEQUENCE</scope>
    <source>
        <strain evidence="7">XJ19-11</strain>
    </source>
</reference>
<keyword evidence="2" id="KW-0201">Cytochrome c-type biogenesis</keyword>
<evidence type="ECO:0000256" key="3">
    <source>
        <dbReference type="ARBA" id="ARBA00023157"/>
    </source>
</evidence>
<evidence type="ECO:0000256" key="5">
    <source>
        <dbReference type="SAM" id="SignalP"/>
    </source>
</evidence>
<proteinExistence type="predicted"/>
<feature type="signal peptide" evidence="5">
    <location>
        <begin position="1"/>
        <end position="26"/>
    </location>
</feature>
<dbReference type="InterPro" id="IPR012336">
    <property type="entry name" value="Thioredoxin-like_fold"/>
</dbReference>
<feature type="chain" id="PRO_5040890531" evidence="5">
    <location>
        <begin position="27"/>
        <end position="379"/>
    </location>
</feature>
<accession>A0A9X2P2S4</accession>
<evidence type="ECO:0000256" key="4">
    <source>
        <dbReference type="ARBA" id="ARBA00023284"/>
    </source>
</evidence>
<dbReference type="EMBL" id="JANSUY010000002">
    <property type="protein sequence ID" value="MCR9014543.1"/>
    <property type="molecule type" value="Genomic_DNA"/>
</dbReference>